<dbReference type="PANTHER" id="PTHR10366:SF564">
    <property type="entry name" value="STEROL-4-ALPHA-CARBOXYLATE 3-DEHYDROGENASE, DECARBOXYLATING"/>
    <property type="match status" value="1"/>
</dbReference>
<dbReference type="STRING" id="1835702.A0A1F5L8T9"/>
<dbReference type="SUPFAM" id="SSF51735">
    <property type="entry name" value="NAD(P)-binding Rossmann-fold domains"/>
    <property type="match status" value="1"/>
</dbReference>
<evidence type="ECO:0000313" key="4">
    <source>
        <dbReference type="EMBL" id="OGE49602.1"/>
    </source>
</evidence>
<name>A0A1F5L8T9_PENAI</name>
<evidence type="ECO:0000256" key="2">
    <source>
        <dbReference type="ARBA" id="ARBA00023445"/>
    </source>
</evidence>
<organism evidence="4 5">
    <name type="scientific">Penicillium arizonense</name>
    <dbReference type="NCBI Taxonomy" id="1835702"/>
    <lineage>
        <taxon>Eukaryota</taxon>
        <taxon>Fungi</taxon>
        <taxon>Dikarya</taxon>
        <taxon>Ascomycota</taxon>
        <taxon>Pezizomycotina</taxon>
        <taxon>Eurotiomycetes</taxon>
        <taxon>Eurotiomycetidae</taxon>
        <taxon>Eurotiales</taxon>
        <taxon>Aspergillaceae</taxon>
        <taxon>Penicillium</taxon>
    </lineage>
</organism>
<dbReference type="InterPro" id="IPR001509">
    <property type="entry name" value="Epimerase_deHydtase"/>
</dbReference>
<comment type="caution">
    <text evidence="4">The sequence shown here is derived from an EMBL/GenBank/DDBJ whole genome shotgun (WGS) entry which is preliminary data.</text>
</comment>
<gene>
    <name evidence="4" type="ORF">PENARI_c020G01769</name>
</gene>
<dbReference type="GeneID" id="34579682"/>
<feature type="domain" description="NAD-dependent epimerase/dehydratase" evidence="3">
    <location>
        <begin position="5"/>
        <end position="121"/>
    </location>
</feature>
<reference evidence="4 5" key="1">
    <citation type="journal article" date="2016" name="Sci. Rep.">
        <title>Penicillium arizonense, a new, genome sequenced fungal species, reveals a high chemical diversity in secreted metabolites.</title>
        <authorList>
            <person name="Grijseels S."/>
            <person name="Nielsen J.C."/>
            <person name="Randelovic M."/>
            <person name="Nielsen J."/>
            <person name="Nielsen K.F."/>
            <person name="Workman M."/>
            <person name="Frisvad J.C."/>
        </authorList>
    </citation>
    <scope>NUCLEOTIDE SEQUENCE [LARGE SCALE GENOMIC DNA]</scope>
    <source>
        <strain evidence="4 5">CBS 141311</strain>
    </source>
</reference>
<dbReference type="Gene3D" id="3.40.50.720">
    <property type="entry name" value="NAD(P)-binding Rossmann-like Domain"/>
    <property type="match status" value="1"/>
</dbReference>
<dbReference type="Proteomes" id="UP000177622">
    <property type="component" value="Unassembled WGS sequence"/>
</dbReference>
<comment type="similarity">
    <text evidence="2">Belongs to the NAD(P)-dependent epimerase/dehydratase family. Dihydroflavonol-4-reductase subfamily.</text>
</comment>
<proteinExistence type="inferred from homology"/>
<dbReference type="GO" id="GO:0016616">
    <property type="term" value="F:oxidoreductase activity, acting on the CH-OH group of donors, NAD or NADP as acceptor"/>
    <property type="evidence" value="ECO:0007669"/>
    <property type="project" value="TreeGrafter"/>
</dbReference>
<keyword evidence="1" id="KW-0560">Oxidoreductase</keyword>
<evidence type="ECO:0000259" key="3">
    <source>
        <dbReference type="Pfam" id="PF01370"/>
    </source>
</evidence>
<dbReference type="EMBL" id="LXJU01000020">
    <property type="protein sequence ID" value="OGE49602.1"/>
    <property type="molecule type" value="Genomic_DNA"/>
</dbReference>
<dbReference type="InterPro" id="IPR036291">
    <property type="entry name" value="NAD(P)-bd_dom_sf"/>
</dbReference>
<dbReference type="InterPro" id="IPR050425">
    <property type="entry name" value="NAD(P)_dehydrat-like"/>
</dbReference>
<dbReference type="RefSeq" id="XP_022485053.1">
    <property type="nucleotide sequence ID" value="XM_022634948.1"/>
</dbReference>
<protein>
    <recommendedName>
        <fullName evidence="3">NAD-dependent epimerase/dehydratase domain-containing protein</fullName>
    </recommendedName>
</protein>
<dbReference type="OrthoDB" id="2735536at2759"/>
<accession>A0A1F5L8T9</accession>
<dbReference type="AlphaFoldDB" id="A0A1F5L8T9"/>
<evidence type="ECO:0000313" key="5">
    <source>
        <dbReference type="Proteomes" id="UP000177622"/>
    </source>
</evidence>
<keyword evidence="5" id="KW-1185">Reference proteome</keyword>
<dbReference type="PANTHER" id="PTHR10366">
    <property type="entry name" value="NAD DEPENDENT EPIMERASE/DEHYDRATASE"/>
    <property type="match status" value="1"/>
</dbReference>
<evidence type="ECO:0000256" key="1">
    <source>
        <dbReference type="ARBA" id="ARBA00023002"/>
    </source>
</evidence>
<sequence>MRDPVLVTGASGYLASHVIDALLSHGYNVRGTVRSEAASKRVKSLHSKYADRVSTILVPDMSTPTAFDEAVKGASGVSHAASTLVFAVENNERDLIQPAIFRTLNVLETVAKHNASIRHVVNVRALRAYALALRSGR</sequence>
<dbReference type="Pfam" id="PF01370">
    <property type="entry name" value="Epimerase"/>
    <property type="match status" value="1"/>
</dbReference>